<feature type="active site" evidence="9">
    <location>
        <position position="22"/>
    </location>
</feature>
<dbReference type="InterPro" id="IPR006070">
    <property type="entry name" value="Sua5-like_dom"/>
</dbReference>
<dbReference type="EMBL" id="CP012332">
    <property type="protein sequence ID" value="AKU90146.1"/>
    <property type="molecule type" value="Genomic_DNA"/>
</dbReference>
<keyword evidence="3" id="KW-0436">Ligase</keyword>
<dbReference type="Pfam" id="PF22521">
    <property type="entry name" value="HypF_C_2"/>
    <property type="match status" value="1"/>
</dbReference>
<feature type="active site" evidence="9">
    <location>
        <position position="4"/>
    </location>
</feature>
<dbReference type="Pfam" id="PF07503">
    <property type="entry name" value="zf-HYPF"/>
    <property type="match status" value="2"/>
</dbReference>
<dbReference type="PROSITE" id="PS51160">
    <property type="entry name" value="ACYLPHOSPHATASE_3"/>
    <property type="match status" value="1"/>
</dbReference>
<evidence type="ECO:0000259" key="11">
    <source>
        <dbReference type="PROSITE" id="PS51163"/>
    </source>
</evidence>
<dbReference type="InterPro" id="IPR051060">
    <property type="entry name" value="Carbamoyltrans_HypF-like"/>
</dbReference>
<keyword evidence="6" id="KW-0862">Zinc</keyword>
<dbReference type="EC" id="6.2.-.-" evidence="8"/>
<organism evidence="12 13">
    <name type="scientific">Vulgatibacter incomptus</name>
    <dbReference type="NCBI Taxonomy" id="1391653"/>
    <lineage>
        <taxon>Bacteria</taxon>
        <taxon>Pseudomonadati</taxon>
        <taxon>Myxococcota</taxon>
        <taxon>Myxococcia</taxon>
        <taxon>Myxococcales</taxon>
        <taxon>Cystobacterineae</taxon>
        <taxon>Vulgatibacteraceae</taxon>
        <taxon>Vulgatibacter</taxon>
    </lineage>
</organism>
<sequence length="740" mass="79287">MGMRPSVYRLASALELGGMVRNELGSVWIEVEGPQDRVSAFVRDLPGSLALPARVDELEASPLAPLGEDRFVIAETLTGAATAPPAAIPADLGPCDACLRELEDPDGRRHRHPFINCTSCGPRYTVVRSLPYGRERTAMRPFTLCDPCAREFEDPADRRFHAEPSSCPTCGPRLSFVHSVSDERAFGEEALSAAAKALRSGAIVAVKGAGGFVLACDATRDEAVAKLRERKHRPHKPFAVMGRDLAALEAVALLDDDERSSLRSPERPIVLCRKRDGSPLSSRVAPALGDVGVFLPPTPLQHLLLADGPPLQVMTSGNRGGAPIARTNDEALAALHGIADAFLLHDREIEVRADDSVVRMIGRERAPIRRARGFVPDSIRLPVDGPPLLAVGAGEKNTVCLAGGGRAWLSPHLGDLDHPDVLEVFREAIARLSRFAGIQPTAVVHDLHPDLRSTRWARESGLPCIPVQHHHAHVASCLAEHGRTGPVLGVAFDGTGLGTDGTMWGGEILLADLQRCERIAHLRPLPLAGGEAAIRQPWRLALAALLDAGESVNRLKWVGPRLEPARRILEHGSPPLATGAGRWLDGVASLCRLREEITYEGQAATELESAASSCPPQPAFAFDFTGTRIDLRPAIRELVRELDRGVGVPVLAARFHATLAAAIHVACRRARDEGGPSVVALTGGCFQNRRLSDEATAHLESDGFEVLHHRLVPANDGGISLGQAAIGSRLLAERPPGRSD</sequence>
<dbReference type="GO" id="GO:0003998">
    <property type="term" value="F:acylphosphatase activity"/>
    <property type="evidence" value="ECO:0007669"/>
    <property type="project" value="UniProtKB-EC"/>
</dbReference>
<comment type="catalytic activity">
    <reaction evidence="7">
        <text>C-terminal L-cysteinyl-[HypE protein] + carbamoyl phosphate + ATP + H2O = C-terminal S-carboxamide-L-cysteinyl-[HypE protein] + AMP + phosphate + diphosphate + H(+)</text>
        <dbReference type="Rhea" id="RHEA:55636"/>
        <dbReference type="Rhea" id="RHEA-COMP:14247"/>
        <dbReference type="Rhea" id="RHEA-COMP:14392"/>
        <dbReference type="ChEBI" id="CHEBI:15377"/>
        <dbReference type="ChEBI" id="CHEBI:15378"/>
        <dbReference type="ChEBI" id="CHEBI:30616"/>
        <dbReference type="ChEBI" id="CHEBI:33019"/>
        <dbReference type="ChEBI" id="CHEBI:43474"/>
        <dbReference type="ChEBI" id="CHEBI:58228"/>
        <dbReference type="ChEBI" id="CHEBI:76913"/>
        <dbReference type="ChEBI" id="CHEBI:139126"/>
        <dbReference type="ChEBI" id="CHEBI:456215"/>
    </reaction>
</comment>
<keyword evidence="5" id="KW-0863">Zinc-finger</keyword>
<proteinExistence type="inferred from homology"/>
<feature type="domain" description="Acylphosphatase-like" evidence="10">
    <location>
        <begin position="1"/>
        <end position="75"/>
    </location>
</feature>
<keyword evidence="4" id="KW-0479">Metal-binding</keyword>
<evidence type="ECO:0000256" key="6">
    <source>
        <dbReference type="ARBA" id="ARBA00022833"/>
    </source>
</evidence>
<comment type="pathway">
    <text evidence="1">Protein modification; [NiFe] hydrogenase maturation.</text>
</comment>
<dbReference type="GO" id="GO:0016874">
    <property type="term" value="F:ligase activity"/>
    <property type="evidence" value="ECO:0007669"/>
    <property type="project" value="UniProtKB-UniRule"/>
</dbReference>
<dbReference type="Gene3D" id="3.90.870.50">
    <property type="match status" value="1"/>
</dbReference>
<evidence type="ECO:0000313" key="12">
    <source>
        <dbReference type="EMBL" id="AKU90146.1"/>
    </source>
</evidence>
<dbReference type="Proteomes" id="UP000055590">
    <property type="component" value="Chromosome"/>
</dbReference>
<dbReference type="InterPro" id="IPR055128">
    <property type="entry name" value="HypF_C_2"/>
</dbReference>
<evidence type="ECO:0000259" key="10">
    <source>
        <dbReference type="PROSITE" id="PS51160"/>
    </source>
</evidence>
<dbReference type="GO" id="GO:0016743">
    <property type="term" value="F:carboxyl- or carbamoyltransferase activity"/>
    <property type="evidence" value="ECO:0007669"/>
    <property type="project" value="UniProtKB-UniRule"/>
</dbReference>
<dbReference type="InterPro" id="IPR036046">
    <property type="entry name" value="Acylphosphatase-like_dom_sf"/>
</dbReference>
<dbReference type="PATRIC" id="fig|1391653.3.peg.551"/>
<dbReference type="GO" id="GO:0003725">
    <property type="term" value="F:double-stranded RNA binding"/>
    <property type="evidence" value="ECO:0007669"/>
    <property type="project" value="InterPro"/>
</dbReference>
<dbReference type="InterPro" id="IPR041440">
    <property type="entry name" value="HypF_C"/>
</dbReference>
<dbReference type="Gene3D" id="3.30.420.40">
    <property type="match status" value="1"/>
</dbReference>
<comment type="catalytic activity">
    <reaction evidence="9">
        <text>an acyl phosphate + H2O = a carboxylate + phosphate + H(+)</text>
        <dbReference type="Rhea" id="RHEA:14965"/>
        <dbReference type="ChEBI" id="CHEBI:15377"/>
        <dbReference type="ChEBI" id="CHEBI:15378"/>
        <dbReference type="ChEBI" id="CHEBI:29067"/>
        <dbReference type="ChEBI" id="CHEBI:43474"/>
        <dbReference type="ChEBI" id="CHEBI:59918"/>
        <dbReference type="EC" id="3.6.1.7"/>
    </reaction>
</comment>
<dbReference type="PANTHER" id="PTHR42959">
    <property type="entry name" value="CARBAMOYLTRANSFERASE"/>
    <property type="match status" value="1"/>
</dbReference>
<dbReference type="Gene3D" id="3.30.110.120">
    <property type="match status" value="1"/>
</dbReference>
<dbReference type="InterPro" id="IPR001792">
    <property type="entry name" value="Acylphosphatase-like_dom"/>
</dbReference>
<dbReference type="KEGG" id="vin:AKJ08_0533"/>
<dbReference type="SUPFAM" id="SSF54975">
    <property type="entry name" value="Acylphosphatase/BLUF domain-like"/>
    <property type="match status" value="1"/>
</dbReference>
<comment type="similarity">
    <text evidence="2 8">Belongs to the carbamoyltransferase HypF family.</text>
</comment>
<name>A0A0K1P9N1_9BACT</name>
<dbReference type="PROSITE" id="PS51163">
    <property type="entry name" value="YRDC"/>
    <property type="match status" value="1"/>
</dbReference>
<keyword evidence="9" id="KW-0378">Hydrolase</keyword>
<evidence type="ECO:0000256" key="9">
    <source>
        <dbReference type="PROSITE-ProRule" id="PRU00520"/>
    </source>
</evidence>
<keyword evidence="13" id="KW-1185">Reference proteome</keyword>
<dbReference type="GO" id="GO:0008270">
    <property type="term" value="F:zinc ion binding"/>
    <property type="evidence" value="ECO:0007669"/>
    <property type="project" value="UniProtKB-KW"/>
</dbReference>
<dbReference type="STRING" id="1391653.AKJ08_0533"/>
<evidence type="ECO:0000256" key="5">
    <source>
        <dbReference type="ARBA" id="ARBA00022771"/>
    </source>
</evidence>
<dbReference type="NCBIfam" id="TIGR00143">
    <property type="entry name" value="hypF"/>
    <property type="match status" value="1"/>
</dbReference>
<dbReference type="Pfam" id="PF00708">
    <property type="entry name" value="Acylphosphatase"/>
    <property type="match status" value="1"/>
</dbReference>
<dbReference type="PANTHER" id="PTHR42959:SF1">
    <property type="entry name" value="CARBAMOYLTRANSFERASE HYPF"/>
    <property type="match status" value="1"/>
</dbReference>
<dbReference type="AlphaFoldDB" id="A0A0K1P9N1"/>
<evidence type="ECO:0000313" key="13">
    <source>
        <dbReference type="Proteomes" id="UP000055590"/>
    </source>
</evidence>
<dbReference type="Gene3D" id="3.30.420.360">
    <property type="match status" value="1"/>
</dbReference>
<reference evidence="12 13" key="1">
    <citation type="submission" date="2015-08" db="EMBL/GenBank/DDBJ databases">
        <authorList>
            <person name="Babu N.S."/>
            <person name="Beckwith C.J."/>
            <person name="Beseler K.G."/>
            <person name="Brison A."/>
            <person name="Carone J.V."/>
            <person name="Caskin T.P."/>
            <person name="Diamond M."/>
            <person name="Durham M.E."/>
            <person name="Foxe J.M."/>
            <person name="Go M."/>
            <person name="Henderson B.A."/>
            <person name="Jones I.B."/>
            <person name="McGettigan J.A."/>
            <person name="Micheletti S.J."/>
            <person name="Nasrallah M.E."/>
            <person name="Ortiz D."/>
            <person name="Piller C.R."/>
            <person name="Privatt S.R."/>
            <person name="Schneider S.L."/>
            <person name="Sharp S."/>
            <person name="Smith T.C."/>
            <person name="Stanton J.D."/>
            <person name="Ullery H.E."/>
            <person name="Wilson R.J."/>
            <person name="Serrano M.G."/>
            <person name="Buck G."/>
            <person name="Lee V."/>
            <person name="Wang Y."/>
            <person name="Carvalho R."/>
            <person name="Voegtly L."/>
            <person name="Shi R."/>
            <person name="Duckworth R."/>
            <person name="Johnson A."/>
            <person name="Loviza R."/>
            <person name="Walstead R."/>
            <person name="Shah Z."/>
            <person name="Kiflezghi M."/>
            <person name="Wade K."/>
            <person name="Ball S.L."/>
            <person name="Bradley K.W."/>
            <person name="Asai D.J."/>
            <person name="Bowman C.A."/>
            <person name="Russell D.A."/>
            <person name="Pope W.H."/>
            <person name="Jacobs-Sera D."/>
            <person name="Hendrix R.W."/>
            <person name="Hatfull G.F."/>
        </authorList>
    </citation>
    <scope>NUCLEOTIDE SEQUENCE [LARGE SCALE GENOMIC DNA]</scope>
    <source>
        <strain evidence="12 13">DSM 27710</strain>
    </source>
</reference>
<evidence type="ECO:0000256" key="7">
    <source>
        <dbReference type="ARBA" id="ARBA00048220"/>
    </source>
</evidence>
<dbReference type="PIRSF" id="PIRSF006256">
    <property type="entry name" value="CMPcnvr_hdrg_mat"/>
    <property type="match status" value="1"/>
</dbReference>
<dbReference type="Pfam" id="PF17788">
    <property type="entry name" value="HypF_C"/>
    <property type="match status" value="1"/>
</dbReference>
<dbReference type="SUPFAM" id="SSF55821">
    <property type="entry name" value="YrdC/RibB"/>
    <property type="match status" value="1"/>
</dbReference>
<dbReference type="InterPro" id="IPR011125">
    <property type="entry name" value="Znf_HypF"/>
</dbReference>
<evidence type="ECO:0000256" key="1">
    <source>
        <dbReference type="ARBA" id="ARBA00004711"/>
    </source>
</evidence>
<gene>
    <name evidence="12" type="ORF">AKJ08_0533</name>
</gene>
<evidence type="ECO:0000256" key="8">
    <source>
        <dbReference type="PIRNR" id="PIRNR006256"/>
    </source>
</evidence>
<evidence type="ECO:0000256" key="2">
    <source>
        <dbReference type="ARBA" id="ARBA00008097"/>
    </source>
</evidence>
<dbReference type="Pfam" id="PF01300">
    <property type="entry name" value="Sua5_yciO_yrdC"/>
    <property type="match status" value="1"/>
</dbReference>
<evidence type="ECO:0000256" key="3">
    <source>
        <dbReference type="ARBA" id="ARBA00022598"/>
    </source>
</evidence>
<evidence type="ECO:0000256" key="4">
    <source>
        <dbReference type="ARBA" id="ARBA00022723"/>
    </source>
</evidence>
<dbReference type="GO" id="GO:0051604">
    <property type="term" value="P:protein maturation"/>
    <property type="evidence" value="ECO:0007669"/>
    <property type="project" value="TreeGrafter"/>
</dbReference>
<protein>
    <recommendedName>
        <fullName evidence="8">Carbamoyltransferase</fullName>
        <ecNumber evidence="8">6.2.-.-</ecNumber>
    </recommendedName>
</protein>
<dbReference type="UniPathway" id="UPA00335"/>
<dbReference type="InterPro" id="IPR017945">
    <property type="entry name" value="DHBP_synth_RibB-like_a/b_dom"/>
</dbReference>
<feature type="domain" description="YrdC-like" evidence="11">
    <location>
        <begin position="188"/>
        <end position="373"/>
    </location>
</feature>
<dbReference type="InterPro" id="IPR004421">
    <property type="entry name" value="Carbamoyltransferase_HypF"/>
</dbReference>
<accession>A0A0K1P9N1</accession>